<feature type="transmembrane region" description="Helical" evidence="6">
    <location>
        <begin position="85"/>
        <end position="108"/>
    </location>
</feature>
<sequence>MRLRPSTPLSVVLAAAFALLLLAVLSAPIITSIPLGSFEGYTFGVLGYCKPDGSCTSLGIGYDTDSKLKDNNSAFDMPNSVRDTLSMVLILHPVAALLVLVMFILAVTSHFHAPSHSSRYLLASFVFTIITFLVCAAAFVVDALMFMPHMAWGTYIVLASTIMVALSGVVTCMMRRSLISRKTRRKKIAENAEMSGENYYNREPTKPMGFNVAPAVSASSGANGGTDSLPTFATFEQHKKDDQVSDEQIPLTQRSPSAGPHGSRPGDAATLSDSATRINAPMRSASRDRFGTPVNGPTDAYGVARGPSMESMRSRGSQHAYRGGRGGHGPGRGGFDMYGAPVRGRGGHGPPGRGGYGPRGGRGGRGGYGPPPPHRGGYGPGPMRGGRNPPPPGPGFAGHYDRRPSPADGYGQHGRRMSNGYTDPSAESSAQNLAGGYEGYQGNSAEGYNLPRAESPPPMSNDGRSGQAVEMDATSVPADPNQGYQPYNGQLRDNDSDVAGMVGLQQGRSPDRHDTYMSGSVYSNDEQQQFVPARQAWNDQGRSSPRTHSPLHAQPLPQHDQADYYEDIDPRFAAPTQGPQQGFLHPHGNEPIYEDVHAQNSGARSPAESERSTFTSISQRGVNPQWNPAPPMPQHRGPPPHRQQQQRQDMILDNPDFQIRGPRSGGPSATAGGAPGMIPGSAYPTGPL</sequence>
<accession>A0A9P8CTU7</accession>
<keyword evidence="9" id="KW-1185">Reference proteome</keyword>
<feature type="chain" id="PRO_5040216331" evidence="7">
    <location>
        <begin position="27"/>
        <end position="688"/>
    </location>
</feature>
<reference evidence="8" key="1">
    <citation type="journal article" date="2021" name="IMA Fungus">
        <title>Genomic characterization of three marine fungi, including Emericellopsis atlantica sp. nov. with signatures of a generalist lifestyle and marine biomass degradation.</title>
        <authorList>
            <person name="Hagestad O.C."/>
            <person name="Hou L."/>
            <person name="Andersen J.H."/>
            <person name="Hansen E.H."/>
            <person name="Altermark B."/>
            <person name="Li C."/>
            <person name="Kuhnert E."/>
            <person name="Cox R.J."/>
            <person name="Crous P.W."/>
            <person name="Spatafora J.W."/>
            <person name="Lail K."/>
            <person name="Amirebrahimi M."/>
            <person name="Lipzen A."/>
            <person name="Pangilinan J."/>
            <person name="Andreopoulos W."/>
            <person name="Hayes R.D."/>
            <person name="Ng V."/>
            <person name="Grigoriev I.V."/>
            <person name="Jackson S.A."/>
            <person name="Sutton T.D.S."/>
            <person name="Dobson A.D.W."/>
            <person name="Rama T."/>
        </authorList>
    </citation>
    <scope>NUCLEOTIDE SEQUENCE</scope>
    <source>
        <strain evidence="8">TS7</strain>
    </source>
</reference>
<proteinExistence type="predicted"/>
<comment type="caution">
    <text evidence="8">The sequence shown here is derived from an EMBL/GenBank/DDBJ whole genome shotgun (WGS) entry which is preliminary data.</text>
</comment>
<keyword evidence="3 6" id="KW-1133">Transmembrane helix</keyword>
<dbReference type="PANTHER" id="PTHR28013:SF3">
    <property type="entry name" value="PROTEIN DCV1-RELATED"/>
    <property type="match status" value="1"/>
</dbReference>
<protein>
    <submittedName>
        <fullName evidence="8">SUR7/PalI family-domain-containing protein</fullName>
    </submittedName>
</protein>
<keyword evidence="4 6" id="KW-0472">Membrane</keyword>
<dbReference type="Pfam" id="PF06687">
    <property type="entry name" value="SUR7"/>
    <property type="match status" value="1"/>
</dbReference>
<feature type="compositionally biased region" description="Pro residues" evidence="5">
    <location>
        <begin position="627"/>
        <end position="641"/>
    </location>
</feature>
<dbReference type="GO" id="GO:0032153">
    <property type="term" value="C:cell division site"/>
    <property type="evidence" value="ECO:0007669"/>
    <property type="project" value="TreeGrafter"/>
</dbReference>
<feature type="transmembrane region" description="Helical" evidence="6">
    <location>
        <begin position="152"/>
        <end position="174"/>
    </location>
</feature>
<dbReference type="Proteomes" id="UP000887229">
    <property type="component" value="Unassembled WGS sequence"/>
</dbReference>
<feature type="compositionally biased region" description="Gly residues" evidence="5">
    <location>
        <begin position="347"/>
        <end position="368"/>
    </location>
</feature>
<comment type="subcellular location">
    <subcellularLocation>
        <location evidence="1">Membrane</location>
        <topology evidence="1">Multi-pass membrane protein</topology>
    </subcellularLocation>
</comment>
<evidence type="ECO:0000256" key="5">
    <source>
        <dbReference type="SAM" id="MobiDB-lite"/>
    </source>
</evidence>
<dbReference type="RefSeq" id="XP_046122641.1">
    <property type="nucleotide sequence ID" value="XM_046258170.1"/>
</dbReference>
<dbReference type="OrthoDB" id="2354757at2759"/>
<evidence type="ECO:0000313" key="9">
    <source>
        <dbReference type="Proteomes" id="UP000887229"/>
    </source>
</evidence>
<dbReference type="InterPro" id="IPR009571">
    <property type="entry name" value="SUR7/Rim9-like_fungi"/>
</dbReference>
<dbReference type="EMBL" id="MU251243">
    <property type="protein sequence ID" value="KAG9258717.1"/>
    <property type="molecule type" value="Genomic_DNA"/>
</dbReference>
<feature type="signal peptide" evidence="7">
    <location>
        <begin position="1"/>
        <end position="26"/>
    </location>
</feature>
<dbReference type="GeneID" id="70289073"/>
<name>A0A9P8CTU7_9HYPO</name>
<dbReference type="GO" id="GO:0035838">
    <property type="term" value="C:growing cell tip"/>
    <property type="evidence" value="ECO:0007669"/>
    <property type="project" value="TreeGrafter"/>
</dbReference>
<gene>
    <name evidence="8" type="ORF">F5Z01DRAFT_215407</name>
</gene>
<feature type="compositionally biased region" description="Polar residues" evidence="5">
    <location>
        <begin position="612"/>
        <end position="626"/>
    </location>
</feature>
<dbReference type="GO" id="GO:0005886">
    <property type="term" value="C:plasma membrane"/>
    <property type="evidence" value="ECO:0007669"/>
    <property type="project" value="InterPro"/>
</dbReference>
<evidence type="ECO:0000256" key="7">
    <source>
        <dbReference type="SAM" id="SignalP"/>
    </source>
</evidence>
<evidence type="ECO:0000256" key="4">
    <source>
        <dbReference type="ARBA" id="ARBA00023136"/>
    </source>
</evidence>
<evidence type="ECO:0000256" key="2">
    <source>
        <dbReference type="ARBA" id="ARBA00022692"/>
    </source>
</evidence>
<evidence type="ECO:0000256" key="1">
    <source>
        <dbReference type="ARBA" id="ARBA00004141"/>
    </source>
</evidence>
<evidence type="ECO:0000313" key="8">
    <source>
        <dbReference type="EMBL" id="KAG9258717.1"/>
    </source>
</evidence>
<feature type="transmembrane region" description="Helical" evidence="6">
    <location>
        <begin position="120"/>
        <end position="146"/>
    </location>
</feature>
<dbReference type="InterPro" id="IPR051380">
    <property type="entry name" value="pH-response_reg_palI/RIM9"/>
</dbReference>
<keyword evidence="7" id="KW-0732">Signal</keyword>
<feature type="compositionally biased region" description="Polar residues" evidence="5">
    <location>
        <begin position="419"/>
        <end position="432"/>
    </location>
</feature>
<feature type="compositionally biased region" description="Gly residues" evidence="5">
    <location>
        <begin position="323"/>
        <end position="336"/>
    </location>
</feature>
<dbReference type="PANTHER" id="PTHR28013">
    <property type="entry name" value="PROTEIN DCV1-RELATED"/>
    <property type="match status" value="1"/>
</dbReference>
<feature type="compositionally biased region" description="Polar residues" evidence="5">
    <location>
        <begin position="517"/>
        <end position="530"/>
    </location>
</feature>
<feature type="compositionally biased region" description="Polar residues" evidence="5">
    <location>
        <begin position="537"/>
        <end position="547"/>
    </location>
</feature>
<feature type="region of interest" description="Disordered" evidence="5">
    <location>
        <begin position="238"/>
        <end position="688"/>
    </location>
</feature>
<keyword evidence="2 6" id="KW-0812">Transmembrane</keyword>
<evidence type="ECO:0000256" key="6">
    <source>
        <dbReference type="SAM" id="Phobius"/>
    </source>
</evidence>
<dbReference type="AlphaFoldDB" id="A0A9P8CTU7"/>
<feature type="compositionally biased region" description="Low complexity" evidence="5">
    <location>
        <begin position="661"/>
        <end position="672"/>
    </location>
</feature>
<organism evidence="8 9">
    <name type="scientific">Emericellopsis atlantica</name>
    <dbReference type="NCBI Taxonomy" id="2614577"/>
    <lineage>
        <taxon>Eukaryota</taxon>
        <taxon>Fungi</taxon>
        <taxon>Dikarya</taxon>
        <taxon>Ascomycota</taxon>
        <taxon>Pezizomycotina</taxon>
        <taxon>Sordariomycetes</taxon>
        <taxon>Hypocreomycetidae</taxon>
        <taxon>Hypocreales</taxon>
        <taxon>Bionectriaceae</taxon>
        <taxon>Emericellopsis</taxon>
    </lineage>
</organism>
<evidence type="ECO:0000256" key="3">
    <source>
        <dbReference type="ARBA" id="ARBA00022989"/>
    </source>
</evidence>